<dbReference type="InterPro" id="IPR029026">
    <property type="entry name" value="tRNA_m1G_MTases_N"/>
</dbReference>
<dbReference type="GO" id="GO:0032259">
    <property type="term" value="P:methylation"/>
    <property type="evidence" value="ECO:0007669"/>
    <property type="project" value="UniProtKB-KW"/>
</dbReference>
<sequence>MLQLALGKKMPHDRFYINAPLEKKVLLTGEEFSHLTRVMRKKEGDTIELVNGKNVLATSTIETITKKEAHITIGQSTTHPPALPSLTLVQALPKLSNLELILQKGTELGVSTFALYPSARSEKKELSKNQEARFHRIIIGAMKQCGRLDLPQLTWGFPNIEGNAYFGDLRSGAPALSSVSKLPATLIIGPEGGFTDDEVKHLETLAQGVRLASYTLRTETAALAGISILASSYSL</sequence>
<keyword evidence="14" id="KW-1185">Reference proteome</keyword>
<comment type="catalytic activity">
    <reaction evidence="9 10">
        <text>uridine(1498) in 16S rRNA + S-adenosyl-L-methionine = N(3)-methyluridine(1498) in 16S rRNA + S-adenosyl-L-homocysteine + H(+)</text>
        <dbReference type="Rhea" id="RHEA:42920"/>
        <dbReference type="Rhea" id="RHEA-COMP:10283"/>
        <dbReference type="Rhea" id="RHEA-COMP:10284"/>
        <dbReference type="ChEBI" id="CHEBI:15378"/>
        <dbReference type="ChEBI" id="CHEBI:57856"/>
        <dbReference type="ChEBI" id="CHEBI:59789"/>
        <dbReference type="ChEBI" id="CHEBI:65315"/>
        <dbReference type="ChEBI" id="CHEBI:74502"/>
        <dbReference type="EC" id="2.1.1.193"/>
    </reaction>
</comment>
<evidence type="ECO:0000256" key="5">
    <source>
        <dbReference type="ARBA" id="ARBA00022603"/>
    </source>
</evidence>
<evidence type="ECO:0000256" key="8">
    <source>
        <dbReference type="ARBA" id="ARBA00025699"/>
    </source>
</evidence>
<evidence type="ECO:0000259" key="11">
    <source>
        <dbReference type="Pfam" id="PF04452"/>
    </source>
</evidence>
<protein>
    <recommendedName>
        <fullName evidence="10">Ribosomal RNA small subunit methyltransferase E</fullName>
        <ecNumber evidence="10">2.1.1.193</ecNumber>
    </recommendedName>
</protein>
<dbReference type="InterPro" id="IPR046886">
    <property type="entry name" value="RsmE_MTase_dom"/>
</dbReference>
<dbReference type="NCBIfam" id="TIGR00046">
    <property type="entry name" value="RsmE family RNA methyltransferase"/>
    <property type="match status" value="1"/>
</dbReference>
<name>A0ABS0B044_9BACT</name>
<dbReference type="PANTHER" id="PTHR30027">
    <property type="entry name" value="RIBOSOMAL RNA SMALL SUBUNIT METHYLTRANSFERASE E"/>
    <property type="match status" value="1"/>
</dbReference>
<feature type="domain" description="Ribosomal RNA small subunit methyltransferase E PUA-like" evidence="12">
    <location>
        <begin position="27"/>
        <end position="73"/>
    </location>
</feature>
<evidence type="ECO:0000256" key="9">
    <source>
        <dbReference type="ARBA" id="ARBA00047944"/>
    </source>
</evidence>
<dbReference type="Pfam" id="PF20260">
    <property type="entry name" value="PUA_4"/>
    <property type="match status" value="1"/>
</dbReference>
<dbReference type="InterPro" id="IPR006700">
    <property type="entry name" value="RsmE"/>
</dbReference>
<evidence type="ECO:0000256" key="3">
    <source>
        <dbReference type="ARBA" id="ARBA00022490"/>
    </source>
</evidence>
<dbReference type="CDD" id="cd18084">
    <property type="entry name" value="RsmE-like"/>
    <property type="match status" value="1"/>
</dbReference>
<dbReference type="Proteomes" id="UP001194714">
    <property type="component" value="Unassembled WGS sequence"/>
</dbReference>
<dbReference type="SUPFAM" id="SSF88697">
    <property type="entry name" value="PUA domain-like"/>
    <property type="match status" value="1"/>
</dbReference>
<dbReference type="EC" id="2.1.1.193" evidence="10"/>
<proteinExistence type="inferred from homology"/>
<evidence type="ECO:0000259" key="12">
    <source>
        <dbReference type="Pfam" id="PF20260"/>
    </source>
</evidence>
<keyword evidence="3 10" id="KW-0963">Cytoplasm</keyword>
<accession>A0ABS0B044</accession>
<reference evidence="13 14" key="1">
    <citation type="submission" date="2020-01" db="EMBL/GenBank/DDBJ databases">
        <title>Draft genome sequence of Cand. Neptunochlamydia vexilliferae K9.</title>
        <authorList>
            <person name="Schulz F."/>
            <person name="Koestlbacher S."/>
            <person name="Wascher F."/>
            <person name="Pizzetti I."/>
            <person name="Horn M."/>
        </authorList>
    </citation>
    <scope>NUCLEOTIDE SEQUENCE [LARGE SCALE GENOMIC DNA]</scope>
    <source>
        <strain evidence="13 14">K9</strain>
    </source>
</reference>
<dbReference type="PIRSF" id="PIRSF015601">
    <property type="entry name" value="MTase_slr0722"/>
    <property type="match status" value="1"/>
</dbReference>
<dbReference type="InterPro" id="IPR015947">
    <property type="entry name" value="PUA-like_sf"/>
</dbReference>
<comment type="similarity">
    <text evidence="2 10">Belongs to the RNA methyltransferase RsmE family.</text>
</comment>
<gene>
    <name evidence="13" type="ORF">NEPTK9_000736</name>
</gene>
<comment type="subcellular location">
    <subcellularLocation>
        <location evidence="1 10">Cytoplasm</location>
    </subcellularLocation>
</comment>
<keyword evidence="4 10" id="KW-0698">rRNA processing</keyword>
<dbReference type="Gene3D" id="3.40.1280.10">
    <property type="match status" value="1"/>
</dbReference>
<feature type="domain" description="Ribosomal RNA small subunit methyltransferase E methyltransferase" evidence="11">
    <location>
        <begin position="84"/>
        <end position="229"/>
    </location>
</feature>
<dbReference type="EMBL" id="JAAEJV010000015">
    <property type="protein sequence ID" value="MBF5059227.1"/>
    <property type="molecule type" value="Genomic_DNA"/>
</dbReference>
<comment type="function">
    <text evidence="8 10">Specifically methylates the N3 position of the uracil ring of uridine 1498 (m3U1498) in 16S rRNA. Acts on the fully assembled 30S ribosomal subunit.</text>
</comment>
<organism evidence="13 14">
    <name type="scientific">Candidatus Neptunichlamydia vexilliferae</name>
    <dbReference type="NCBI Taxonomy" id="1651774"/>
    <lineage>
        <taxon>Bacteria</taxon>
        <taxon>Pseudomonadati</taxon>
        <taxon>Chlamydiota</taxon>
        <taxon>Chlamydiia</taxon>
        <taxon>Parachlamydiales</taxon>
        <taxon>Simkaniaceae</taxon>
        <taxon>Candidatus Neptunichlamydia</taxon>
    </lineage>
</organism>
<dbReference type="InterPro" id="IPR029028">
    <property type="entry name" value="Alpha/beta_knot_MTases"/>
</dbReference>
<dbReference type="SUPFAM" id="SSF75217">
    <property type="entry name" value="alpha/beta knot"/>
    <property type="match status" value="1"/>
</dbReference>
<evidence type="ECO:0000313" key="13">
    <source>
        <dbReference type="EMBL" id="MBF5059227.1"/>
    </source>
</evidence>
<dbReference type="InterPro" id="IPR046887">
    <property type="entry name" value="RsmE_PUA-like"/>
</dbReference>
<keyword evidence="7 10" id="KW-0949">S-adenosyl-L-methionine</keyword>
<dbReference type="Pfam" id="PF04452">
    <property type="entry name" value="Methyltrans_RNA"/>
    <property type="match status" value="1"/>
</dbReference>
<evidence type="ECO:0000256" key="10">
    <source>
        <dbReference type="PIRNR" id="PIRNR015601"/>
    </source>
</evidence>
<keyword evidence="5 10" id="KW-0489">Methyltransferase</keyword>
<evidence type="ECO:0000256" key="1">
    <source>
        <dbReference type="ARBA" id="ARBA00004496"/>
    </source>
</evidence>
<evidence type="ECO:0000256" key="4">
    <source>
        <dbReference type="ARBA" id="ARBA00022552"/>
    </source>
</evidence>
<keyword evidence="6 10" id="KW-0808">Transferase</keyword>
<evidence type="ECO:0000256" key="6">
    <source>
        <dbReference type="ARBA" id="ARBA00022679"/>
    </source>
</evidence>
<dbReference type="GO" id="GO:0008168">
    <property type="term" value="F:methyltransferase activity"/>
    <property type="evidence" value="ECO:0007669"/>
    <property type="project" value="UniProtKB-KW"/>
</dbReference>
<evidence type="ECO:0000256" key="7">
    <source>
        <dbReference type="ARBA" id="ARBA00022691"/>
    </source>
</evidence>
<evidence type="ECO:0000313" key="14">
    <source>
        <dbReference type="Proteomes" id="UP001194714"/>
    </source>
</evidence>
<comment type="caution">
    <text evidence="13">The sequence shown here is derived from an EMBL/GenBank/DDBJ whole genome shotgun (WGS) entry which is preliminary data.</text>
</comment>
<dbReference type="PANTHER" id="PTHR30027:SF3">
    <property type="entry name" value="16S RRNA (URACIL(1498)-N(3))-METHYLTRANSFERASE"/>
    <property type="match status" value="1"/>
</dbReference>
<evidence type="ECO:0000256" key="2">
    <source>
        <dbReference type="ARBA" id="ARBA00005528"/>
    </source>
</evidence>